<name>A0A397PFH7_9HYPH</name>
<dbReference type="Pfam" id="PF04339">
    <property type="entry name" value="FemAB_like"/>
    <property type="match status" value="1"/>
</dbReference>
<gene>
    <name evidence="1" type="ORF">BXY53_2339</name>
</gene>
<dbReference type="PANTHER" id="PTHR47017:SF1">
    <property type="entry name" value="ACYL-COA"/>
    <property type="match status" value="1"/>
</dbReference>
<keyword evidence="2" id="KW-1185">Reference proteome</keyword>
<sequence>MGDSEPLKVEVTGEIADVPAAQWDACANPDPSTYNPFVSHAFLKALEDSGSVRAETGWAPRHLLLRDRAGALLGAMPLYLKGHSMGEYVFDYAWADAYERAGGEYYPKLQSSVPFTPVTGRRLLTPDGAPGWRGEALLNAAVELTSKNGLSSLHLTFLPEEEWHLGARLGLLQRTGQQFHWLNAGYQSFDDFLGALASRKRKAVRKERREAVSAGIEIEWLIGSDITEAHWDDFFAFYIDTSNRKWGRPYLNRAFFSRVHEAMPESVALCMARRGGRYIAGALNFIGGDALYGRYWGAIEHHPFLHFEVCYYQAIELAVARGLARVEAGAQGEHKLARGYVPQTTYSLHYLAHPGLAEAVERFLEREREMVAQDNEILAEATPFRRRDPGQGGA</sequence>
<dbReference type="Gene3D" id="3.40.630.30">
    <property type="match status" value="1"/>
</dbReference>
<dbReference type="PANTHER" id="PTHR47017">
    <property type="entry name" value="ACYL-COA"/>
    <property type="match status" value="1"/>
</dbReference>
<proteinExistence type="predicted"/>
<dbReference type="EMBL" id="QXDF01000002">
    <property type="protein sequence ID" value="RIA47772.1"/>
    <property type="molecule type" value="Genomic_DNA"/>
</dbReference>
<dbReference type="RefSeq" id="WP_119062130.1">
    <property type="nucleotide sequence ID" value="NZ_QXDF01000002.1"/>
</dbReference>
<dbReference type="InterPro" id="IPR016181">
    <property type="entry name" value="Acyl_CoA_acyltransferase"/>
</dbReference>
<dbReference type="Proteomes" id="UP000266273">
    <property type="component" value="Unassembled WGS sequence"/>
</dbReference>
<reference evidence="1 2" key="1">
    <citation type="submission" date="2018-08" db="EMBL/GenBank/DDBJ databases">
        <title>Genomic Encyclopedia of Archaeal and Bacterial Type Strains, Phase II (KMG-II): from individual species to whole genera.</title>
        <authorList>
            <person name="Goeker M."/>
        </authorList>
    </citation>
    <scope>NUCLEOTIDE SEQUENCE [LARGE SCALE GENOMIC DNA]</scope>
    <source>
        <strain evidence="1 2">DSM 5002</strain>
    </source>
</reference>
<dbReference type="AlphaFoldDB" id="A0A397PFH7"/>
<dbReference type="OrthoDB" id="9776898at2"/>
<accession>A0A397PFH7</accession>
<comment type="caution">
    <text evidence="1">The sequence shown here is derived from an EMBL/GenBank/DDBJ whole genome shotgun (WGS) entry which is preliminary data.</text>
</comment>
<organism evidence="1 2">
    <name type="scientific">Dichotomicrobium thermohalophilum</name>
    <dbReference type="NCBI Taxonomy" id="933063"/>
    <lineage>
        <taxon>Bacteria</taxon>
        <taxon>Pseudomonadati</taxon>
        <taxon>Pseudomonadota</taxon>
        <taxon>Alphaproteobacteria</taxon>
        <taxon>Hyphomicrobiales</taxon>
        <taxon>Hyphomicrobiaceae</taxon>
        <taxon>Dichotomicrobium</taxon>
    </lineage>
</organism>
<evidence type="ECO:0000313" key="1">
    <source>
        <dbReference type="EMBL" id="RIA47772.1"/>
    </source>
</evidence>
<dbReference type="SUPFAM" id="SSF55729">
    <property type="entry name" value="Acyl-CoA N-acyltransferases (Nat)"/>
    <property type="match status" value="1"/>
</dbReference>
<protein>
    <submittedName>
        <fullName evidence="1">Uncharacterized protein</fullName>
    </submittedName>
</protein>
<evidence type="ECO:0000313" key="2">
    <source>
        <dbReference type="Proteomes" id="UP000266273"/>
    </source>
</evidence>
<dbReference type="InterPro" id="IPR007434">
    <property type="entry name" value="FemAB-like"/>
</dbReference>